<dbReference type="AlphaFoldDB" id="A0A433XFT1"/>
<organism evidence="1 2">
    <name type="scientific">Arsenicitalea aurantiaca</name>
    <dbReference type="NCBI Taxonomy" id="1783274"/>
    <lineage>
        <taxon>Bacteria</taxon>
        <taxon>Pseudomonadati</taxon>
        <taxon>Pseudomonadota</taxon>
        <taxon>Alphaproteobacteria</taxon>
        <taxon>Hyphomicrobiales</taxon>
        <taxon>Devosiaceae</taxon>
        <taxon>Arsenicitalea</taxon>
    </lineage>
</organism>
<comment type="caution">
    <text evidence="1">The sequence shown here is derived from an EMBL/GenBank/DDBJ whole genome shotgun (WGS) entry which is preliminary data.</text>
</comment>
<evidence type="ECO:0000313" key="1">
    <source>
        <dbReference type="EMBL" id="RUT32959.1"/>
    </source>
</evidence>
<dbReference type="RefSeq" id="WP_127187916.1">
    <property type="nucleotide sequence ID" value="NZ_RZNJ01000002.1"/>
</dbReference>
<dbReference type="SUPFAM" id="SSF142906">
    <property type="entry name" value="YjbR-like"/>
    <property type="match status" value="1"/>
</dbReference>
<dbReference type="Pfam" id="PF04237">
    <property type="entry name" value="YjbR"/>
    <property type="match status" value="1"/>
</dbReference>
<dbReference type="Proteomes" id="UP000281547">
    <property type="component" value="Unassembled WGS sequence"/>
</dbReference>
<sequence>MVDTLEDAFSRLIRLIGALELPEVDLGTSHGTPALIVAGKTFARVSDPETLVLKCPIEQKELLLEIDPDIYFQTDHHVGWPTLLIRLPAISDEELSLRLADGWRFMAPDDLAPPSKVPSPDESA</sequence>
<evidence type="ECO:0008006" key="3">
    <source>
        <dbReference type="Google" id="ProtNLM"/>
    </source>
</evidence>
<dbReference type="OrthoDB" id="954305at2"/>
<evidence type="ECO:0000313" key="2">
    <source>
        <dbReference type="Proteomes" id="UP000281547"/>
    </source>
</evidence>
<dbReference type="InterPro" id="IPR038056">
    <property type="entry name" value="YjbR-like_sf"/>
</dbReference>
<proteinExistence type="predicted"/>
<reference evidence="1 2" key="1">
    <citation type="journal article" date="2016" name="Int. J. Syst. Evol. Microbiol.">
        <title>Arsenicitalea aurantiaca gen. nov., sp. nov., a new member of the family Hyphomicrobiaceae, isolated from high-arsenic sediment.</title>
        <authorList>
            <person name="Mu Y."/>
            <person name="Zhou L."/>
            <person name="Zeng X.C."/>
            <person name="Liu L."/>
            <person name="Pan Y."/>
            <person name="Chen X."/>
            <person name="Wang J."/>
            <person name="Li S."/>
            <person name="Li W.J."/>
            <person name="Wang Y."/>
        </authorList>
    </citation>
    <scope>NUCLEOTIDE SEQUENCE [LARGE SCALE GENOMIC DNA]</scope>
    <source>
        <strain evidence="1 2">42-50</strain>
    </source>
</reference>
<gene>
    <name evidence="1" type="ORF">EMQ25_07470</name>
</gene>
<dbReference type="EMBL" id="RZNJ01000002">
    <property type="protein sequence ID" value="RUT32959.1"/>
    <property type="molecule type" value="Genomic_DNA"/>
</dbReference>
<accession>A0A433XFT1</accession>
<keyword evidence="2" id="KW-1185">Reference proteome</keyword>
<protein>
    <recommendedName>
        <fullName evidence="3">MmcQ/YjbR family DNA-binding protein</fullName>
    </recommendedName>
</protein>
<dbReference type="InterPro" id="IPR058532">
    <property type="entry name" value="YjbR/MT2646/Rv2570-like"/>
</dbReference>
<name>A0A433XFT1_9HYPH</name>